<keyword evidence="2" id="KW-0012">Acyltransferase</keyword>
<dbReference type="RefSeq" id="WP_160037513.1">
    <property type="nucleotide sequence ID" value="NZ_BORQ01000001.1"/>
</dbReference>
<evidence type="ECO:0000313" key="4">
    <source>
        <dbReference type="EMBL" id="GIO29842.1"/>
    </source>
</evidence>
<gene>
    <name evidence="4" type="ORF">J2TS6_09830</name>
</gene>
<evidence type="ECO:0000256" key="1">
    <source>
        <dbReference type="ARBA" id="ARBA00022679"/>
    </source>
</evidence>
<evidence type="ECO:0000313" key="5">
    <source>
        <dbReference type="Proteomes" id="UP000679779"/>
    </source>
</evidence>
<keyword evidence="1" id="KW-0808">Transferase</keyword>
<sequence length="144" mass="16599">MQNRKATANDVSLIIDIWERSVMATHHFLSVEDRQEIRKEIPLYLPHVDVRLWYAKGACIGFSGINNNHLEMLFLDPGKIGQGYGRQILHSLIRDFHIQTIDVNKQNGNAVRFYLKSGFKVIREDATDSAGRPYPILHLKYADH</sequence>
<comment type="caution">
    <text evidence="4">The sequence shown here is derived from an EMBL/GenBank/DDBJ whole genome shotgun (WGS) entry which is preliminary data.</text>
</comment>
<proteinExistence type="predicted"/>
<dbReference type="PANTHER" id="PTHR43800">
    <property type="entry name" value="PEPTIDYL-LYSINE N-ACETYLTRANSFERASE YJAB"/>
    <property type="match status" value="1"/>
</dbReference>
<dbReference type="PANTHER" id="PTHR43800:SF1">
    <property type="entry name" value="PEPTIDYL-LYSINE N-ACETYLTRANSFERASE YJAB"/>
    <property type="match status" value="1"/>
</dbReference>
<name>A0A919XFH3_9BACL</name>
<keyword evidence="5" id="KW-1185">Reference proteome</keyword>
<dbReference type="Gene3D" id="3.40.630.30">
    <property type="match status" value="1"/>
</dbReference>
<evidence type="ECO:0000256" key="2">
    <source>
        <dbReference type="ARBA" id="ARBA00023315"/>
    </source>
</evidence>
<protein>
    <submittedName>
        <fullName evidence="4">Acetyltransferase</fullName>
    </submittedName>
</protein>
<dbReference type="SUPFAM" id="SSF55729">
    <property type="entry name" value="Acyl-CoA N-acyltransferases (Nat)"/>
    <property type="match status" value="1"/>
</dbReference>
<dbReference type="Pfam" id="PF13673">
    <property type="entry name" value="Acetyltransf_10"/>
    <property type="match status" value="1"/>
</dbReference>
<reference evidence="4" key="1">
    <citation type="submission" date="2021-03" db="EMBL/GenBank/DDBJ databases">
        <title>Antimicrobial resistance genes in bacteria isolated from Japanese honey, and their potential for conferring macrolide and lincosamide resistance in the American foulbrood pathogen Paenibacillus larvae.</title>
        <authorList>
            <person name="Okamoto M."/>
            <person name="Kumagai M."/>
            <person name="Kanamori H."/>
            <person name="Takamatsu D."/>
        </authorList>
    </citation>
    <scope>NUCLEOTIDE SEQUENCE</scope>
    <source>
        <strain evidence="4">J2TS6</strain>
    </source>
</reference>
<dbReference type="PROSITE" id="PS51186">
    <property type="entry name" value="GNAT"/>
    <property type="match status" value="1"/>
</dbReference>
<evidence type="ECO:0000259" key="3">
    <source>
        <dbReference type="PROSITE" id="PS51186"/>
    </source>
</evidence>
<dbReference type="InterPro" id="IPR000182">
    <property type="entry name" value="GNAT_dom"/>
</dbReference>
<dbReference type="EMBL" id="BORQ01000001">
    <property type="protein sequence ID" value="GIO29842.1"/>
    <property type="molecule type" value="Genomic_DNA"/>
</dbReference>
<dbReference type="GO" id="GO:0016747">
    <property type="term" value="F:acyltransferase activity, transferring groups other than amino-acyl groups"/>
    <property type="evidence" value="ECO:0007669"/>
    <property type="project" value="InterPro"/>
</dbReference>
<accession>A0A919XFH3</accession>
<dbReference type="Proteomes" id="UP000679779">
    <property type="component" value="Unassembled WGS sequence"/>
</dbReference>
<organism evidence="4 5">
    <name type="scientific">Paenibacillus albilobatus</name>
    <dbReference type="NCBI Taxonomy" id="2716884"/>
    <lineage>
        <taxon>Bacteria</taxon>
        <taxon>Bacillati</taxon>
        <taxon>Bacillota</taxon>
        <taxon>Bacilli</taxon>
        <taxon>Bacillales</taxon>
        <taxon>Paenibacillaceae</taxon>
        <taxon>Paenibacillus</taxon>
    </lineage>
</organism>
<feature type="domain" description="N-acetyltransferase" evidence="3">
    <location>
        <begin position="1"/>
        <end position="143"/>
    </location>
</feature>
<dbReference type="AlphaFoldDB" id="A0A919XFH3"/>
<dbReference type="InterPro" id="IPR016181">
    <property type="entry name" value="Acyl_CoA_acyltransferase"/>
</dbReference>